<dbReference type="Pfam" id="PF06577">
    <property type="entry name" value="EipA"/>
    <property type="match status" value="1"/>
</dbReference>
<reference evidence="3 4" key="1">
    <citation type="submission" date="2020-08" db="EMBL/GenBank/DDBJ databases">
        <title>Genomic Encyclopedia of Type Strains, Phase IV (KMG-IV): sequencing the most valuable type-strain genomes for metagenomic binning, comparative biology and taxonomic classification.</title>
        <authorList>
            <person name="Goeker M."/>
        </authorList>
    </citation>
    <scope>NUCLEOTIDE SEQUENCE [LARGE SCALE GENOMIC DNA]</scope>
    <source>
        <strain evidence="3 4">DSM 24448</strain>
    </source>
</reference>
<dbReference type="InterPro" id="IPR008325">
    <property type="entry name" value="EipA-like"/>
</dbReference>
<sequence length="209" mass="21935">MDRRKLILTGLAAATPLAAGSLSGCATSQPGQGPTGPSYPIRSDQQAPAYTAEELVAVGSRELGIAAEAMGGAIERIFADQGDRPTAYIAGEEGAGAMGIGVRYGRGALHMKDLSASQEIFWQGISIGWDVGGNASRVFTLIYGLYYPDMIYRRYPGVEGSAYLIGGLGVNYQQADGIILAPVRTGVGLRLGANVGTMAYSRQRNLLPF</sequence>
<comment type="caution">
    <text evidence="3">The sequence shown here is derived from an EMBL/GenBank/DDBJ whole genome shotgun (WGS) entry which is preliminary data.</text>
</comment>
<evidence type="ECO:0000256" key="2">
    <source>
        <dbReference type="SAM" id="SignalP"/>
    </source>
</evidence>
<dbReference type="RefSeq" id="WP_123286293.1">
    <property type="nucleotide sequence ID" value="NZ_JACIJB010000016.1"/>
</dbReference>
<evidence type="ECO:0000256" key="1">
    <source>
        <dbReference type="SAM" id="MobiDB-lite"/>
    </source>
</evidence>
<evidence type="ECO:0000313" key="4">
    <source>
        <dbReference type="Proteomes" id="UP000548978"/>
    </source>
</evidence>
<evidence type="ECO:0000313" key="3">
    <source>
        <dbReference type="EMBL" id="MBB5661800.1"/>
    </source>
</evidence>
<protein>
    <recommendedName>
        <fullName evidence="5">DUF1134 domain-containing protein</fullName>
    </recommendedName>
</protein>
<gene>
    <name evidence="3" type="ORF">FHS65_002570</name>
</gene>
<keyword evidence="2" id="KW-0732">Signal</keyword>
<accession>A0A7W9A5W7</accession>
<dbReference type="Proteomes" id="UP000548978">
    <property type="component" value="Unassembled WGS sequence"/>
</dbReference>
<feature type="signal peptide" evidence="2">
    <location>
        <begin position="1"/>
        <end position="26"/>
    </location>
</feature>
<keyword evidence="4" id="KW-1185">Reference proteome</keyword>
<dbReference type="PROSITE" id="PS51257">
    <property type="entry name" value="PROKAR_LIPOPROTEIN"/>
    <property type="match status" value="1"/>
</dbReference>
<dbReference type="AlphaFoldDB" id="A0A7W9A5W7"/>
<proteinExistence type="predicted"/>
<feature type="chain" id="PRO_5031330275" description="DUF1134 domain-containing protein" evidence="2">
    <location>
        <begin position="27"/>
        <end position="209"/>
    </location>
</feature>
<organism evidence="3 4">
    <name type="scientific">Brevundimonas halotolerans</name>
    <dbReference type="NCBI Taxonomy" id="69670"/>
    <lineage>
        <taxon>Bacteria</taxon>
        <taxon>Pseudomonadati</taxon>
        <taxon>Pseudomonadota</taxon>
        <taxon>Alphaproteobacteria</taxon>
        <taxon>Caulobacterales</taxon>
        <taxon>Caulobacteraceae</taxon>
        <taxon>Brevundimonas</taxon>
    </lineage>
</organism>
<dbReference type="OrthoDB" id="9796051at2"/>
<name>A0A7W9A5W7_9CAUL</name>
<feature type="region of interest" description="Disordered" evidence="1">
    <location>
        <begin position="22"/>
        <end position="43"/>
    </location>
</feature>
<dbReference type="EMBL" id="JACIJB010000016">
    <property type="protein sequence ID" value="MBB5661800.1"/>
    <property type="molecule type" value="Genomic_DNA"/>
</dbReference>
<evidence type="ECO:0008006" key="5">
    <source>
        <dbReference type="Google" id="ProtNLM"/>
    </source>
</evidence>